<name>A0ABS1AFX6_9GAMM</name>
<dbReference type="RefSeq" id="WP_200043007.1">
    <property type="nucleotide sequence ID" value="NZ_JADWNO010000002.1"/>
</dbReference>
<dbReference type="Proteomes" id="UP000808699">
    <property type="component" value="Unassembled WGS sequence"/>
</dbReference>
<reference evidence="1 2" key="1">
    <citation type="submission" date="2020-11" db="EMBL/GenBank/DDBJ databases">
        <title>Enhanced detection system for hospital associated transmission using whole genome sequencing surveillance.</title>
        <authorList>
            <person name="Harrison L.H."/>
            <person name="Van Tyne D."/>
            <person name="Marsh J.W."/>
            <person name="Griffith M.P."/>
            <person name="Snyder D.J."/>
            <person name="Cooper V.S."/>
            <person name="Mustapha M."/>
        </authorList>
    </citation>
    <scope>NUCLEOTIDE SEQUENCE [LARGE SCALE GENOMIC DNA]</scope>
    <source>
        <strain evidence="1 2">ACIN00241</strain>
    </source>
</reference>
<accession>A0ABS1AFX6</accession>
<evidence type="ECO:0000313" key="2">
    <source>
        <dbReference type="Proteomes" id="UP000808699"/>
    </source>
</evidence>
<gene>
    <name evidence="1" type="ORF">I6M64_05595</name>
</gene>
<evidence type="ECO:0000313" key="1">
    <source>
        <dbReference type="EMBL" id="MBJ8436797.1"/>
    </source>
</evidence>
<keyword evidence="2" id="KW-1185">Reference proteome</keyword>
<sequence length="488" mass="55435">MELNSDKSIYVLIPKKYFSRYVLTYEILPLYLCYQINGKVFFDNKTLDVLLAQEVISDKEIILKIKREINTSFIAFSEVLEANFLSQESLETFVERSYENYDIQELKCSVLKFSSALAEKVPVNIIPPEEVNKLDFSEHMALVDAVTGLVNEYIVHHPENNLNESIFPISPEEMLDKFLIDHKSNSLEQSIAQVFFRLCTQFNINSGWNVVDILDTFEELVGGSIRETSEFSRWLVTIRKLLNGENVQVPFTDQGNKALRSIALVLLNPLIQNLEAIKQTLKDEIGDEVYALAIKFANARTGYSYLSAEQRKKSGHLRKFLQQLNAQLHNYSGVQPESEKTVAIKTEPEIVKQDLNVTTGDKPDVLNSSWLIEEEVNEAEKVLRVKGIKPISGFNLNLLYKPNESFSLRVIDSAGPKGMSKFKGQLVLNLLSIQKELPAGCRFEVNDKGVFLALPSSWIESNDLKEKLITLMQTLKPLGLEQKSSKIK</sequence>
<dbReference type="EMBL" id="JADWNO010000002">
    <property type="protein sequence ID" value="MBJ8436797.1"/>
    <property type="molecule type" value="Genomic_DNA"/>
</dbReference>
<proteinExistence type="predicted"/>
<organism evidence="1 2">
    <name type="scientific">Acinetobacter lactucae</name>
    <dbReference type="NCBI Taxonomy" id="1785128"/>
    <lineage>
        <taxon>Bacteria</taxon>
        <taxon>Pseudomonadati</taxon>
        <taxon>Pseudomonadota</taxon>
        <taxon>Gammaproteobacteria</taxon>
        <taxon>Moraxellales</taxon>
        <taxon>Moraxellaceae</taxon>
        <taxon>Acinetobacter</taxon>
        <taxon>Acinetobacter calcoaceticus/baumannii complex</taxon>
    </lineage>
</organism>
<protein>
    <recommendedName>
        <fullName evidence="3">DUF1631 family protein</fullName>
    </recommendedName>
</protein>
<evidence type="ECO:0008006" key="3">
    <source>
        <dbReference type="Google" id="ProtNLM"/>
    </source>
</evidence>
<comment type="caution">
    <text evidence="1">The sequence shown here is derived from an EMBL/GenBank/DDBJ whole genome shotgun (WGS) entry which is preliminary data.</text>
</comment>